<dbReference type="Gene3D" id="3.40.309.10">
    <property type="entry name" value="Aldehyde Dehydrogenase, Chain A, domain 2"/>
    <property type="match status" value="1"/>
</dbReference>
<dbReference type="InterPro" id="IPR016161">
    <property type="entry name" value="Ald_DH/histidinol_DH"/>
</dbReference>
<evidence type="ECO:0000313" key="11">
    <source>
        <dbReference type="Proteomes" id="UP000002624"/>
    </source>
</evidence>
<protein>
    <recommendedName>
        <fullName evidence="4">Aldehyde dehydrogenase</fullName>
        <ecNumber evidence="3">1.2.1.3</ecNumber>
    </recommendedName>
</protein>
<dbReference type="STRING" id="544712.C6HF06"/>
<dbReference type="PANTHER" id="PTHR11699">
    <property type="entry name" value="ALDEHYDE DEHYDROGENASE-RELATED"/>
    <property type="match status" value="1"/>
</dbReference>
<dbReference type="OrthoDB" id="310895at2759"/>
<dbReference type="HOGENOM" id="CLU_005391_0_1_1"/>
<dbReference type="eggNOG" id="KOG2450">
    <property type="taxonomic scope" value="Eukaryota"/>
</dbReference>
<dbReference type="FunFam" id="3.40.605.10:FF:000026">
    <property type="entry name" value="Aldehyde dehydrogenase, putative"/>
    <property type="match status" value="1"/>
</dbReference>
<sequence>MREEGNKKRRVPVPRSSGIPGPMASWTLFLRRFFPVSLGSLDCGVEASHISAGIGCWITVGWITVGWITVGWITVGWITVGWITVGWITVGWVRRLAAAAWYCFLASGFLSSLIIRFFCFFSLTPLPSRFYSPSASTMALSQQITTPTCTYEQPLGLFINNEFVKGVDGRCFETINPHNEKPIAAVHEATEKDVDVAVAAARAAFNGAWKHVTPTNRGRMLIKLADLMEQHCDVLAAIEALDNGKAYSIAKIDVANSAACIRYYGGWADKIHGKVIDTDPESFNYTRHEPIGVCGQIIPWNFPLLMFAWKIGPVIATGNTVILKTAEQTPLSALYTARLIVEAGFPPGVINILSGFGRTAGAAIAAHMDIDKIAFTGSTVVGRQILQAAAKSNLKKVTLELGGKSPNIVFNDADIENAISWVNFGIYFNHGQCCSAGSRILVEEGIYDTFLERFKARAQQNKVGDPFHSDTFQGPQISQVQFDRIMGYIQEGKASGAKVEIGGERLGNQGFYIQPTIFSNVTEDMKIVKEEIFGPVCSVQKFKNEEEAIEIANNTSYGLAAAVHTTNLNTAIRVSNALKAGTVWVNNYNMISYQAPFGGFKESGLGRELGEYALDNYTQVKSVRVRLGDALFG</sequence>
<dbReference type="InterPro" id="IPR016160">
    <property type="entry name" value="Ald_DH_CS_CYS"/>
</dbReference>
<dbReference type="GO" id="GO:0019413">
    <property type="term" value="P:acetate biosynthetic process"/>
    <property type="evidence" value="ECO:0007669"/>
    <property type="project" value="UniProtKB-ARBA"/>
</dbReference>
<feature type="transmembrane region" description="Helical" evidence="8">
    <location>
        <begin position="75"/>
        <end position="93"/>
    </location>
</feature>
<evidence type="ECO:0000259" key="9">
    <source>
        <dbReference type="Pfam" id="PF00171"/>
    </source>
</evidence>
<dbReference type="OMA" id="GQLIMQY"/>
<dbReference type="PROSITE" id="PS00070">
    <property type="entry name" value="ALDEHYDE_DEHYDR_CYS"/>
    <property type="match status" value="1"/>
</dbReference>
<evidence type="ECO:0000256" key="4">
    <source>
        <dbReference type="ARBA" id="ARBA00044146"/>
    </source>
</evidence>
<gene>
    <name evidence="10" type="ORF">HCDG_04529</name>
</gene>
<dbReference type="InterPro" id="IPR029510">
    <property type="entry name" value="Ald_DH_CS_GLU"/>
</dbReference>
<dbReference type="VEuPathDB" id="FungiDB:HCDG_04529"/>
<dbReference type="InterPro" id="IPR016162">
    <property type="entry name" value="Ald_DH_N"/>
</dbReference>
<name>C6HF06_AJECH</name>
<evidence type="ECO:0000256" key="2">
    <source>
        <dbReference type="ARBA" id="ARBA00023002"/>
    </source>
</evidence>
<keyword evidence="8" id="KW-1133">Transmembrane helix</keyword>
<comment type="similarity">
    <text evidence="1 7">Belongs to the aldehyde dehydrogenase family.</text>
</comment>
<evidence type="ECO:0000256" key="8">
    <source>
        <dbReference type="SAM" id="Phobius"/>
    </source>
</evidence>
<dbReference type="Pfam" id="PF00171">
    <property type="entry name" value="Aldedh"/>
    <property type="match status" value="1"/>
</dbReference>
<accession>C6HF06</accession>
<proteinExistence type="inferred from homology"/>
<evidence type="ECO:0000256" key="7">
    <source>
        <dbReference type="RuleBase" id="RU003345"/>
    </source>
</evidence>
<feature type="active site" evidence="6">
    <location>
        <position position="400"/>
    </location>
</feature>
<evidence type="ECO:0000256" key="1">
    <source>
        <dbReference type="ARBA" id="ARBA00009986"/>
    </source>
</evidence>
<keyword evidence="2 7" id="KW-0560">Oxidoreductase</keyword>
<evidence type="ECO:0000256" key="6">
    <source>
        <dbReference type="PROSITE-ProRule" id="PRU10007"/>
    </source>
</evidence>
<dbReference type="Gene3D" id="3.40.605.10">
    <property type="entry name" value="Aldehyde Dehydrogenase, Chain A, domain 1"/>
    <property type="match status" value="1"/>
</dbReference>
<dbReference type="InterPro" id="IPR016163">
    <property type="entry name" value="Ald_DH_C"/>
</dbReference>
<reference evidence="11" key="1">
    <citation type="submission" date="2009-05" db="EMBL/GenBank/DDBJ databases">
        <title>The genome sequence of Ajellomyces capsulatus strain H143.</title>
        <authorList>
            <person name="Champion M."/>
            <person name="Cuomo C.A."/>
            <person name="Ma L.-J."/>
            <person name="Henn M.R."/>
            <person name="Sil A."/>
            <person name="Goldman B."/>
            <person name="Young S.K."/>
            <person name="Kodira C.D."/>
            <person name="Zeng Q."/>
            <person name="Koehrsen M."/>
            <person name="Alvarado L."/>
            <person name="Berlin A.M."/>
            <person name="Borenstein D."/>
            <person name="Chen Z."/>
            <person name="Engels R."/>
            <person name="Freedman E."/>
            <person name="Gellesch M."/>
            <person name="Goldberg J."/>
            <person name="Griggs A."/>
            <person name="Gujja S."/>
            <person name="Heiman D.I."/>
            <person name="Hepburn T.A."/>
            <person name="Howarth C."/>
            <person name="Jen D."/>
            <person name="Larson L."/>
            <person name="Lewis B."/>
            <person name="Mehta T."/>
            <person name="Park D."/>
            <person name="Pearson M."/>
            <person name="Roberts A."/>
            <person name="Saif S."/>
            <person name="Shea T.D."/>
            <person name="Shenoy N."/>
            <person name="Sisk P."/>
            <person name="Stolte C."/>
            <person name="Sykes S."/>
            <person name="Walk T."/>
            <person name="White J."/>
            <person name="Yandava C."/>
            <person name="Klein B."/>
            <person name="McEwen J.G."/>
            <person name="Puccia R."/>
            <person name="Goldman G.H."/>
            <person name="Felipe M.S."/>
            <person name="Nino-Vega G."/>
            <person name="San-Blas G."/>
            <person name="Taylor J.W."/>
            <person name="Mendoza L."/>
            <person name="Galagan J.E."/>
            <person name="Nusbaum C."/>
            <person name="Birren B.W."/>
        </authorList>
    </citation>
    <scope>NUCLEOTIDE SEQUENCE [LARGE SCALE GENOMIC DNA]</scope>
    <source>
        <strain evidence="11">H143</strain>
    </source>
</reference>
<dbReference type="GO" id="GO:0004029">
    <property type="term" value="F:aldehyde dehydrogenase (NAD+) activity"/>
    <property type="evidence" value="ECO:0007669"/>
    <property type="project" value="UniProtKB-EC"/>
</dbReference>
<keyword evidence="8" id="KW-0472">Membrane</keyword>
<evidence type="ECO:0000256" key="3">
    <source>
        <dbReference type="ARBA" id="ARBA00024226"/>
    </source>
</evidence>
<comment type="catalytic activity">
    <reaction evidence="5">
        <text>an aldehyde + NAD(+) + H2O = a carboxylate + NADH + 2 H(+)</text>
        <dbReference type="Rhea" id="RHEA:16185"/>
        <dbReference type="ChEBI" id="CHEBI:15377"/>
        <dbReference type="ChEBI" id="CHEBI:15378"/>
        <dbReference type="ChEBI" id="CHEBI:17478"/>
        <dbReference type="ChEBI" id="CHEBI:29067"/>
        <dbReference type="ChEBI" id="CHEBI:57540"/>
        <dbReference type="ChEBI" id="CHEBI:57945"/>
        <dbReference type="EC" id="1.2.1.3"/>
    </reaction>
</comment>
<evidence type="ECO:0000256" key="5">
    <source>
        <dbReference type="ARBA" id="ARBA00049194"/>
    </source>
</evidence>
<dbReference type="FunFam" id="3.40.309.10:FF:000001">
    <property type="entry name" value="Mitochondrial aldehyde dehydrogenase 2"/>
    <property type="match status" value="1"/>
</dbReference>
<dbReference type="CDD" id="cd07091">
    <property type="entry name" value="ALDH_F1-2_Ald2-like"/>
    <property type="match status" value="1"/>
</dbReference>
<keyword evidence="8" id="KW-0812">Transmembrane</keyword>
<feature type="domain" description="Aldehyde dehydrogenase" evidence="9">
    <location>
        <begin position="164"/>
        <end position="623"/>
    </location>
</feature>
<dbReference type="EMBL" id="GG692424">
    <property type="protein sequence ID" value="EER40883.1"/>
    <property type="molecule type" value="Genomic_DNA"/>
</dbReference>
<feature type="transmembrane region" description="Helical" evidence="8">
    <location>
        <begin position="50"/>
        <end position="69"/>
    </location>
</feature>
<dbReference type="FunFam" id="3.40.605.10:FF:000050">
    <property type="entry name" value="Aldehyde dehydrogenase, mitochondrial"/>
    <property type="match status" value="1"/>
</dbReference>
<dbReference type="Proteomes" id="UP000002624">
    <property type="component" value="Unassembled WGS sequence"/>
</dbReference>
<dbReference type="PROSITE" id="PS00687">
    <property type="entry name" value="ALDEHYDE_DEHYDR_GLU"/>
    <property type="match status" value="1"/>
</dbReference>
<feature type="transmembrane region" description="Helical" evidence="8">
    <location>
        <begin position="100"/>
        <end position="123"/>
    </location>
</feature>
<dbReference type="InterPro" id="IPR015590">
    <property type="entry name" value="Aldehyde_DH_dom"/>
</dbReference>
<dbReference type="AlphaFoldDB" id="C6HF06"/>
<evidence type="ECO:0000313" key="10">
    <source>
        <dbReference type="EMBL" id="EER40883.1"/>
    </source>
</evidence>
<dbReference type="EC" id="1.2.1.3" evidence="3"/>
<organism evidence="10 11">
    <name type="scientific">Ajellomyces capsulatus (strain H143)</name>
    <name type="common">Darling's disease fungus</name>
    <name type="synonym">Histoplasma capsulatum</name>
    <dbReference type="NCBI Taxonomy" id="544712"/>
    <lineage>
        <taxon>Eukaryota</taxon>
        <taxon>Fungi</taxon>
        <taxon>Dikarya</taxon>
        <taxon>Ascomycota</taxon>
        <taxon>Pezizomycotina</taxon>
        <taxon>Eurotiomycetes</taxon>
        <taxon>Eurotiomycetidae</taxon>
        <taxon>Onygenales</taxon>
        <taxon>Ajellomycetaceae</taxon>
        <taxon>Histoplasma</taxon>
    </lineage>
</organism>
<dbReference type="SUPFAM" id="SSF53720">
    <property type="entry name" value="ALDH-like"/>
    <property type="match status" value="1"/>
</dbReference>